<dbReference type="EMBL" id="VFOZ01000001">
    <property type="protein sequence ID" value="TQM01359.1"/>
    <property type="molecule type" value="Genomic_DNA"/>
</dbReference>
<comment type="caution">
    <text evidence="2">The sequence shown here is derived from an EMBL/GenBank/DDBJ whole genome shotgun (WGS) entry which is preliminary data.</text>
</comment>
<evidence type="ECO:0000256" key="1">
    <source>
        <dbReference type="SAM" id="MobiDB-lite"/>
    </source>
</evidence>
<keyword evidence="3" id="KW-1185">Reference proteome</keyword>
<evidence type="ECO:0000313" key="2">
    <source>
        <dbReference type="EMBL" id="TQM01359.1"/>
    </source>
</evidence>
<sequence>MDRVRTTTLRADLTVLLAGAGIVDVDVDEAVEDEHVRSAAYRQVIAVVAAARRRDDDRAVVSVILRDPEELVSKAAVVELVDRVAMRTADPADFRQWATGLMPEVDRLTTDGHRGFLHRRVHDWTTYLTVMAGRTPAAAELAGVTDWMQRRIAEESTSLPVLAMLTETGSTKKTRNIARNRARSRAVRDALSADPGCGGPRPGTSLP</sequence>
<dbReference type="AlphaFoldDB" id="A0A543CWD9"/>
<dbReference type="Proteomes" id="UP000316096">
    <property type="component" value="Unassembled WGS sequence"/>
</dbReference>
<organism evidence="2 3">
    <name type="scientific">Actinoallomurus bryophytorum</name>
    <dbReference type="NCBI Taxonomy" id="1490222"/>
    <lineage>
        <taxon>Bacteria</taxon>
        <taxon>Bacillati</taxon>
        <taxon>Actinomycetota</taxon>
        <taxon>Actinomycetes</taxon>
        <taxon>Streptosporangiales</taxon>
        <taxon>Thermomonosporaceae</taxon>
        <taxon>Actinoallomurus</taxon>
    </lineage>
</organism>
<dbReference type="RefSeq" id="WP_221640331.1">
    <property type="nucleotide sequence ID" value="NZ_VFOZ01000001.1"/>
</dbReference>
<feature type="region of interest" description="Disordered" evidence="1">
    <location>
        <begin position="170"/>
        <end position="207"/>
    </location>
</feature>
<evidence type="ECO:0000313" key="3">
    <source>
        <dbReference type="Proteomes" id="UP000316096"/>
    </source>
</evidence>
<accession>A0A543CWD9</accession>
<proteinExistence type="predicted"/>
<name>A0A543CWD9_9ACTN</name>
<reference evidence="2 3" key="1">
    <citation type="submission" date="2019-06" db="EMBL/GenBank/DDBJ databases">
        <title>Sequencing the genomes of 1000 actinobacteria strains.</title>
        <authorList>
            <person name="Klenk H.-P."/>
        </authorList>
    </citation>
    <scope>NUCLEOTIDE SEQUENCE [LARGE SCALE GENOMIC DNA]</scope>
    <source>
        <strain evidence="2 3">DSM 102200</strain>
    </source>
</reference>
<protein>
    <submittedName>
        <fullName evidence="2">Uncharacterized protein</fullName>
    </submittedName>
</protein>
<gene>
    <name evidence="2" type="ORF">FB559_7117</name>
</gene>
<feature type="compositionally biased region" description="Basic residues" evidence="1">
    <location>
        <begin position="172"/>
        <end position="185"/>
    </location>
</feature>